<evidence type="ECO:0000313" key="2">
    <source>
        <dbReference type="Proteomes" id="UP001163981"/>
    </source>
</evidence>
<dbReference type="PANTHER" id="PTHR38471">
    <property type="entry name" value="FOUR HELIX BUNDLE PROTEIN"/>
    <property type="match status" value="1"/>
</dbReference>
<dbReference type="Gene3D" id="1.20.1440.60">
    <property type="entry name" value="23S rRNA-intervening sequence"/>
    <property type="match status" value="1"/>
</dbReference>
<dbReference type="EMBL" id="CP069620">
    <property type="protein sequence ID" value="UZH54839.1"/>
    <property type="molecule type" value="Genomic_DNA"/>
</dbReference>
<dbReference type="InterPro" id="IPR036583">
    <property type="entry name" value="23S_rRNA_IVS_sf"/>
</dbReference>
<dbReference type="NCBIfam" id="TIGR02436">
    <property type="entry name" value="four helix bundle protein"/>
    <property type="match status" value="1"/>
</dbReference>
<dbReference type="Proteomes" id="UP001163981">
    <property type="component" value="Chromosome"/>
</dbReference>
<dbReference type="SUPFAM" id="SSF158446">
    <property type="entry name" value="IVS-encoded protein-like"/>
    <property type="match status" value="1"/>
</dbReference>
<dbReference type="Pfam" id="PF05635">
    <property type="entry name" value="23S_rRNA_IVP"/>
    <property type="match status" value="1"/>
</dbReference>
<dbReference type="PIRSF" id="PIRSF035652">
    <property type="entry name" value="CHP02436"/>
    <property type="match status" value="1"/>
</dbReference>
<evidence type="ECO:0000313" key="1">
    <source>
        <dbReference type="EMBL" id="UZH54839.1"/>
    </source>
</evidence>
<reference evidence="1" key="1">
    <citation type="submission" date="2021-02" db="EMBL/GenBank/DDBJ databases">
        <title>Salinimicrobium sp. nov. isolated from seawater in Tongyeong, Republic of Korea.</title>
        <authorList>
            <person name="Lee S.-J."/>
        </authorList>
    </citation>
    <scope>NUCLEOTIDE SEQUENCE</scope>
    <source>
        <strain evidence="1">HN-2-9-2</strain>
    </source>
</reference>
<name>A0ABY6NPM4_9FLAO</name>
<gene>
    <name evidence="1" type="ORF">JRG66_12805</name>
</gene>
<protein>
    <submittedName>
        <fullName evidence="1">Four helix bundle protein</fullName>
    </submittedName>
</protein>
<proteinExistence type="predicted"/>
<dbReference type="RefSeq" id="WP_265163175.1">
    <property type="nucleotide sequence ID" value="NZ_CP069620.1"/>
</dbReference>
<dbReference type="PANTHER" id="PTHR38471:SF2">
    <property type="entry name" value="FOUR HELIX BUNDLE PROTEIN"/>
    <property type="match status" value="1"/>
</dbReference>
<organism evidence="1 2">
    <name type="scientific">Salinimicrobium tongyeongense</name>
    <dbReference type="NCBI Taxonomy" id="2809707"/>
    <lineage>
        <taxon>Bacteria</taxon>
        <taxon>Pseudomonadati</taxon>
        <taxon>Bacteroidota</taxon>
        <taxon>Flavobacteriia</taxon>
        <taxon>Flavobacteriales</taxon>
        <taxon>Flavobacteriaceae</taxon>
        <taxon>Salinimicrobium</taxon>
    </lineage>
</organism>
<accession>A0ABY6NPM4</accession>
<dbReference type="InterPro" id="IPR012657">
    <property type="entry name" value="23S_rRNA-intervening_sequence"/>
</dbReference>
<keyword evidence="2" id="KW-1185">Reference proteome</keyword>
<sequence length="127" mass="14480">MERDLKKRSNKFAHQCVKLVLSLPKGPLEWHVQKQLIRASTSIATNYRAANLGQTKKGFISKLSIVIEEADECIFWIEFLEQEEVLKIGTYEEVLAEARELTAIFVASRRTAQRSLSKNPEGDNDES</sequence>